<evidence type="ECO:0000313" key="4">
    <source>
        <dbReference type="Proteomes" id="UP000246004"/>
    </source>
</evidence>
<reference evidence="2 4" key="1">
    <citation type="submission" date="2016-04" db="EMBL/GenBank/DDBJ databases">
        <title>Genome sequence of Methanosphaera cuniculi DSM 4103.</title>
        <authorList>
            <person name="Poehlein A."/>
            <person name="Seedorf H."/>
            <person name="Daniel R."/>
        </authorList>
    </citation>
    <scope>NUCLEOTIDE SEQUENCE [LARGE SCALE GENOMIC DNA]</scope>
    <source>
        <strain evidence="2 4">DSM 4103</strain>
    </source>
</reference>
<organism evidence="1 3">
    <name type="scientific">Methanosphaera cuniculi</name>
    <dbReference type="NCBI Taxonomy" id="1077256"/>
    <lineage>
        <taxon>Archaea</taxon>
        <taxon>Methanobacteriati</taxon>
        <taxon>Methanobacteriota</taxon>
        <taxon>Methanomada group</taxon>
        <taxon>Methanobacteria</taxon>
        <taxon>Methanobacteriales</taxon>
        <taxon>Methanobacteriaceae</taxon>
        <taxon>Methanosphaera</taxon>
    </lineage>
</organism>
<sequence>MQIKKKNIKFIEKRPKMKQKNQYTIKDQNNENYFIRCCVETDPENTYDTTYYFHDTDNWIKDFIDITKLAPTDKQQREEFDTFITHIHDYMVHGNLWEDLSEIKPNTETKNDKYQVIIVNDTQ</sequence>
<dbReference type="Proteomes" id="UP000217528">
    <property type="component" value="Unassembled WGS sequence"/>
</dbReference>
<gene>
    <name evidence="1" type="ORF">ASJ82_00250</name>
    <name evidence="2" type="ORF">MSCUN_11260</name>
</gene>
<comment type="caution">
    <text evidence="1">The sequence shown here is derived from an EMBL/GenBank/DDBJ whole genome shotgun (WGS) entry which is preliminary data.</text>
</comment>
<dbReference type="EMBL" id="LWMS01000042">
    <property type="protein sequence ID" value="PWL07883.1"/>
    <property type="molecule type" value="Genomic_DNA"/>
</dbReference>
<evidence type="ECO:0000313" key="2">
    <source>
        <dbReference type="EMBL" id="PWL07883.1"/>
    </source>
</evidence>
<dbReference type="Proteomes" id="UP000246004">
    <property type="component" value="Unassembled WGS sequence"/>
</dbReference>
<dbReference type="EMBL" id="LMVN01000019">
    <property type="protein sequence ID" value="PAV07314.1"/>
    <property type="molecule type" value="Genomic_DNA"/>
</dbReference>
<evidence type="ECO:0000313" key="1">
    <source>
        <dbReference type="EMBL" id="PAV07314.1"/>
    </source>
</evidence>
<name>A0A2A2HDJ7_9EURY</name>
<protein>
    <submittedName>
        <fullName evidence="1">Uncharacterized protein</fullName>
    </submittedName>
</protein>
<keyword evidence="3" id="KW-1185">Reference proteome</keyword>
<dbReference type="AlphaFoldDB" id="A0A2A2HDJ7"/>
<reference evidence="1 3" key="2">
    <citation type="journal article" date="2017" name="BMC Genomics">
        <title>Genomic analysis of methanogenic archaea reveals a shift towards energy conservation.</title>
        <authorList>
            <person name="Gilmore S.P."/>
            <person name="Henske J.K."/>
            <person name="Sexton J.A."/>
            <person name="Solomon K.V."/>
            <person name="Seppala S."/>
            <person name="Yoo J.I."/>
            <person name="Huyett L.M."/>
            <person name="Pressman A."/>
            <person name="Cogan J.Z."/>
            <person name="Kivenson V."/>
            <person name="Peng X."/>
            <person name="Tan Y."/>
            <person name="Valentine D.L."/>
            <person name="O'Malley M.A."/>
        </authorList>
    </citation>
    <scope>NUCLEOTIDE SEQUENCE [LARGE SCALE GENOMIC DNA]</scope>
    <source>
        <strain evidence="1 3">1R-7</strain>
    </source>
</reference>
<proteinExistence type="predicted"/>
<accession>A0A2A2HDJ7</accession>
<evidence type="ECO:0000313" key="3">
    <source>
        <dbReference type="Proteomes" id="UP000217528"/>
    </source>
</evidence>